<dbReference type="EMBL" id="OX465081">
    <property type="protein sequence ID" value="CAI9284851.1"/>
    <property type="molecule type" value="Genomic_DNA"/>
</dbReference>
<dbReference type="InterPro" id="IPR053772">
    <property type="entry name" value="At1g61320/At1g61330-like"/>
</dbReference>
<reference evidence="2" key="1">
    <citation type="submission" date="2023-04" db="EMBL/GenBank/DDBJ databases">
        <authorList>
            <person name="Vijverberg K."/>
            <person name="Xiong W."/>
            <person name="Schranz E."/>
        </authorList>
    </citation>
    <scope>NUCLEOTIDE SEQUENCE</scope>
</reference>
<keyword evidence="3" id="KW-1185">Reference proteome</keyword>
<feature type="domain" description="F-box/LRR-repeat protein 15/At3g58940/PEG3-like LRR" evidence="1">
    <location>
        <begin position="185"/>
        <end position="325"/>
    </location>
</feature>
<sequence length="558" mass="64257">MGLDFFRQQLKLSYTLKIGYGRVKKVVLLMVMMYIPMKMMRDLREDTRMSVNKELKEINGYRRCSELVFYICMNRKGRRSSTPCPRLEDVPELLQHIQSWLPLEEATRTSVLSKSWLQAWSTIPTLRFYVLSEHEIIKQMTLKRKHMKLVDVERTLIRYLRDNLQIEKFNLKIDIDNQESASLAEKWIQSVATKSCLKELSLNIRLLGASLRLPDEILSGENLTKIRVSASSTMVIHSDSMKTSHHPKCVSLRELHLHDVLISEEVLHDILSSCNLLEEIHLVRCSGDLNAIRIKNLPCLYHLHIVTNDGGSTALEINHVPILRVFTCNVIMHGRSKRPLINAHSISLGSNVTKLTLCSGVFIDNASLDMMINSGLHCLESLTLDLTCWTSKTFYFTSASIKRFSLLDCPQLVDVVHVTAPKLLFWTFKGEMMPRLLFPDSTLEEIEFQLRITIPRLSASFFLNMRKAVALATKCNIHIDISYKNHDLQPFEIDIDDLRARLPFPPAINVVVYLRTNGDECLWERSAFFDAFFEICHPIRTYIQVQTRSSNTRITFAG</sequence>
<dbReference type="SUPFAM" id="SSF81383">
    <property type="entry name" value="F-box domain"/>
    <property type="match status" value="1"/>
</dbReference>
<dbReference type="Pfam" id="PF24758">
    <property type="entry name" value="LRR_At5g56370"/>
    <property type="match status" value="1"/>
</dbReference>
<dbReference type="InterPro" id="IPR055411">
    <property type="entry name" value="LRR_FXL15/At3g58940/PEG3-like"/>
</dbReference>
<dbReference type="PANTHER" id="PTHR34145">
    <property type="entry name" value="OS02G0105600 PROTEIN"/>
    <property type="match status" value="1"/>
</dbReference>
<dbReference type="InterPro" id="IPR036047">
    <property type="entry name" value="F-box-like_dom_sf"/>
</dbReference>
<organism evidence="2 3">
    <name type="scientific">Lactuca saligna</name>
    <name type="common">Willowleaf lettuce</name>
    <dbReference type="NCBI Taxonomy" id="75948"/>
    <lineage>
        <taxon>Eukaryota</taxon>
        <taxon>Viridiplantae</taxon>
        <taxon>Streptophyta</taxon>
        <taxon>Embryophyta</taxon>
        <taxon>Tracheophyta</taxon>
        <taxon>Spermatophyta</taxon>
        <taxon>Magnoliopsida</taxon>
        <taxon>eudicotyledons</taxon>
        <taxon>Gunneridae</taxon>
        <taxon>Pentapetalae</taxon>
        <taxon>asterids</taxon>
        <taxon>campanulids</taxon>
        <taxon>Asterales</taxon>
        <taxon>Asteraceae</taxon>
        <taxon>Cichorioideae</taxon>
        <taxon>Cichorieae</taxon>
        <taxon>Lactucinae</taxon>
        <taxon>Lactuca</taxon>
    </lineage>
</organism>
<dbReference type="Gene3D" id="3.80.10.10">
    <property type="entry name" value="Ribonuclease Inhibitor"/>
    <property type="match status" value="1"/>
</dbReference>
<evidence type="ECO:0000259" key="1">
    <source>
        <dbReference type="Pfam" id="PF24758"/>
    </source>
</evidence>
<dbReference type="SUPFAM" id="SSF52058">
    <property type="entry name" value="L domain-like"/>
    <property type="match status" value="1"/>
</dbReference>
<evidence type="ECO:0000313" key="3">
    <source>
        <dbReference type="Proteomes" id="UP001177003"/>
    </source>
</evidence>
<proteinExistence type="predicted"/>
<name>A0AA35Z303_LACSI</name>
<dbReference type="PANTHER" id="PTHR34145:SF28">
    <property type="entry name" value="F-BOX DOMAIN-CONTAINING PROTEIN"/>
    <property type="match status" value="1"/>
</dbReference>
<evidence type="ECO:0000313" key="2">
    <source>
        <dbReference type="EMBL" id="CAI9284851.1"/>
    </source>
</evidence>
<protein>
    <recommendedName>
        <fullName evidence="1">F-box/LRR-repeat protein 15/At3g58940/PEG3-like LRR domain-containing protein</fullName>
    </recommendedName>
</protein>
<dbReference type="Proteomes" id="UP001177003">
    <property type="component" value="Chromosome 5"/>
</dbReference>
<dbReference type="AlphaFoldDB" id="A0AA35Z303"/>
<gene>
    <name evidence="2" type="ORF">LSALG_LOCUS24356</name>
</gene>
<dbReference type="InterPro" id="IPR032675">
    <property type="entry name" value="LRR_dom_sf"/>
</dbReference>
<accession>A0AA35Z303</accession>